<reference evidence="2" key="1">
    <citation type="submission" date="2020-03" db="EMBL/GenBank/DDBJ databases">
        <title>The deep terrestrial virosphere.</title>
        <authorList>
            <person name="Holmfeldt K."/>
            <person name="Nilsson E."/>
            <person name="Simone D."/>
            <person name="Lopez-Fernandez M."/>
            <person name="Wu X."/>
            <person name="de Brujin I."/>
            <person name="Lundin D."/>
            <person name="Andersson A."/>
            <person name="Bertilsson S."/>
            <person name="Dopson M."/>
        </authorList>
    </citation>
    <scope>NUCLEOTIDE SEQUENCE</scope>
    <source>
        <strain evidence="2">TM448A02410</strain>
    </source>
</reference>
<proteinExistence type="predicted"/>
<evidence type="ECO:0000313" key="2">
    <source>
        <dbReference type="EMBL" id="QJA51987.1"/>
    </source>
</evidence>
<feature type="compositionally biased region" description="Basic and acidic residues" evidence="1">
    <location>
        <begin position="161"/>
        <end position="202"/>
    </location>
</feature>
<feature type="compositionally biased region" description="Acidic residues" evidence="1">
    <location>
        <begin position="511"/>
        <end position="530"/>
    </location>
</feature>
<feature type="compositionally biased region" description="Basic and acidic residues" evidence="1">
    <location>
        <begin position="531"/>
        <end position="544"/>
    </location>
</feature>
<accession>A0A6H1ZXE0</accession>
<feature type="region of interest" description="Disordered" evidence="1">
    <location>
        <begin position="403"/>
        <end position="550"/>
    </location>
</feature>
<gene>
    <name evidence="2" type="ORF">TM448A02410_0010</name>
</gene>
<dbReference type="EMBL" id="MT144303">
    <property type="protein sequence ID" value="QJA51987.1"/>
    <property type="molecule type" value="Genomic_DNA"/>
</dbReference>
<feature type="region of interest" description="Disordered" evidence="1">
    <location>
        <begin position="1"/>
        <end position="26"/>
    </location>
</feature>
<sequence>MKLMLHPDASKQELPPGAVSALDPRSGGLYQLTPEDELIVNSFAKQRGLTQAEAVRGLLQQRQGNAKEQASQPTAMERTLGVIEQAQVLGVASHDPNDVINSMGKGLVIKNLAKGLNDGDGNNKKTISFDDLKEMMYLRAMGNFAGVNDNSQGSSSIVQEMKSENEKLRQDLRDAETKRAQEQKDAEAKRMQEQKEAETRRQADMEKLEAKMRDMVFEKKIETLEAKSAASQTLVIQELKSLGDRVDLYGRIPQTPPAPERKDAVSELEEIGGKLERIKKAMAPIFPQPVVPAAPSLSVPASLPPALKNPDGSTDYLAAAERIGKIVVTGIEAFNKKPPGTVAAEVAAQPAQPPVQQTYTEKRMGLDEYADYLLSFKERNPEQQQWLINYRAHLEKEQAKMQASVETVAEKPVQQSTELPAVAPYRPPAEQPAYRPADYNKYPQGAQPYRPPAEQPAEPYSQPVIIDEEQTPDQEQPGQIETGLGSAEQPPDAESQQEWSQAQDEGKPAEDVEEQPPEQPAETDGDGDGDVVEKLQKAETERIKRLQGVV</sequence>
<feature type="region of interest" description="Disordered" evidence="1">
    <location>
        <begin position="150"/>
        <end position="202"/>
    </location>
</feature>
<name>A0A6H1ZXE0_9ZZZZ</name>
<protein>
    <submittedName>
        <fullName evidence="2">Uncharacterized protein</fullName>
    </submittedName>
</protein>
<organism evidence="2">
    <name type="scientific">viral metagenome</name>
    <dbReference type="NCBI Taxonomy" id="1070528"/>
    <lineage>
        <taxon>unclassified sequences</taxon>
        <taxon>metagenomes</taxon>
        <taxon>organismal metagenomes</taxon>
    </lineage>
</organism>
<dbReference type="AlphaFoldDB" id="A0A6H1ZXE0"/>
<feature type="compositionally biased region" description="Polar residues" evidence="1">
    <location>
        <begin position="494"/>
        <end position="503"/>
    </location>
</feature>
<evidence type="ECO:0000256" key="1">
    <source>
        <dbReference type="SAM" id="MobiDB-lite"/>
    </source>
</evidence>